<dbReference type="AlphaFoldDB" id="A0AAW0KKW7"/>
<dbReference type="GO" id="GO:0019441">
    <property type="term" value="P:L-tryptophan catabolic process to kynurenine"/>
    <property type="evidence" value="ECO:0007669"/>
    <property type="project" value="InterPro"/>
</dbReference>
<sequence>MKVEVIKKRKLMFKKEFDTSFVGFMKDGAKWLVDNTDIKLVACRKSLLVISAFTEGKSASCIDLDGSCSTYANKFSTLSRRVRRSSMEEGGLRSVFPASLISFSNSLSKAIIFNSDLESQNTDMENFREVEEHLMCTGCCDYLGIGF</sequence>
<dbReference type="Proteomes" id="UP000237347">
    <property type="component" value="Unassembled WGS sequence"/>
</dbReference>
<organism evidence="1 2">
    <name type="scientific">Quercus suber</name>
    <name type="common">Cork oak</name>
    <dbReference type="NCBI Taxonomy" id="58331"/>
    <lineage>
        <taxon>Eukaryota</taxon>
        <taxon>Viridiplantae</taxon>
        <taxon>Streptophyta</taxon>
        <taxon>Embryophyta</taxon>
        <taxon>Tracheophyta</taxon>
        <taxon>Spermatophyta</taxon>
        <taxon>Magnoliopsida</taxon>
        <taxon>eudicotyledons</taxon>
        <taxon>Gunneridae</taxon>
        <taxon>Pentapetalae</taxon>
        <taxon>rosids</taxon>
        <taxon>fabids</taxon>
        <taxon>Fagales</taxon>
        <taxon>Fagaceae</taxon>
        <taxon>Quercus</taxon>
    </lineage>
</organism>
<accession>A0AAW0KKW7</accession>
<keyword evidence="2" id="KW-1185">Reference proteome</keyword>
<comment type="caution">
    <text evidence="1">The sequence shown here is derived from an EMBL/GenBank/DDBJ whole genome shotgun (WGS) entry which is preliminary data.</text>
</comment>
<dbReference type="PANTHER" id="PTHR31118:SF12">
    <property type="entry name" value="CYCLASE-LIKE PROTEIN 2"/>
    <property type="match status" value="1"/>
</dbReference>
<gene>
    <name evidence="1" type="primary">CYCLASE2_3</name>
    <name evidence="1" type="ORF">CFP56_017519</name>
</gene>
<dbReference type="PANTHER" id="PTHR31118">
    <property type="entry name" value="CYCLASE-LIKE PROTEIN 2"/>
    <property type="match status" value="1"/>
</dbReference>
<dbReference type="GO" id="GO:0004061">
    <property type="term" value="F:arylformamidase activity"/>
    <property type="evidence" value="ECO:0007669"/>
    <property type="project" value="InterPro"/>
</dbReference>
<proteinExistence type="predicted"/>
<evidence type="ECO:0000313" key="2">
    <source>
        <dbReference type="Proteomes" id="UP000237347"/>
    </source>
</evidence>
<dbReference type="InterPro" id="IPR007325">
    <property type="entry name" value="KFase/CYL"/>
</dbReference>
<dbReference type="EMBL" id="PKMF04000276">
    <property type="protein sequence ID" value="KAK7839782.1"/>
    <property type="molecule type" value="Genomic_DNA"/>
</dbReference>
<protein>
    <submittedName>
        <fullName evidence="1">Cyclase-like protein 2</fullName>
    </submittedName>
</protein>
<reference evidence="1 2" key="1">
    <citation type="journal article" date="2018" name="Sci. Data">
        <title>The draft genome sequence of cork oak.</title>
        <authorList>
            <person name="Ramos A.M."/>
            <person name="Usie A."/>
            <person name="Barbosa P."/>
            <person name="Barros P.M."/>
            <person name="Capote T."/>
            <person name="Chaves I."/>
            <person name="Simoes F."/>
            <person name="Abreu I."/>
            <person name="Carrasquinho I."/>
            <person name="Faro C."/>
            <person name="Guimaraes J.B."/>
            <person name="Mendonca D."/>
            <person name="Nobrega F."/>
            <person name="Rodrigues L."/>
            <person name="Saibo N.J.M."/>
            <person name="Varela M.C."/>
            <person name="Egas C."/>
            <person name="Matos J."/>
            <person name="Miguel C.M."/>
            <person name="Oliveira M.M."/>
            <person name="Ricardo C.P."/>
            <person name="Goncalves S."/>
        </authorList>
    </citation>
    <scope>NUCLEOTIDE SEQUENCE [LARGE SCALE GENOMIC DNA]</scope>
    <source>
        <strain evidence="2">cv. HL8</strain>
    </source>
</reference>
<evidence type="ECO:0000313" key="1">
    <source>
        <dbReference type="EMBL" id="KAK7839782.1"/>
    </source>
</evidence>
<name>A0AAW0KKW7_QUESU</name>